<dbReference type="Proteomes" id="UP000320386">
    <property type="component" value="Chromosome"/>
</dbReference>
<dbReference type="InterPro" id="IPR011257">
    <property type="entry name" value="DNA_glycosylase"/>
</dbReference>
<name>A0A518C028_9BACT</name>
<dbReference type="OrthoDB" id="9798522at2"/>
<keyword evidence="2" id="KW-1185">Reference proteome</keyword>
<proteinExistence type="predicted"/>
<dbReference type="EMBL" id="CP036280">
    <property type="protein sequence ID" value="QDU72573.1"/>
    <property type="molecule type" value="Genomic_DNA"/>
</dbReference>
<evidence type="ECO:0000313" key="1">
    <source>
        <dbReference type="EMBL" id="QDU72573.1"/>
    </source>
</evidence>
<dbReference type="GO" id="GO:0034039">
    <property type="term" value="F:8-oxo-7,8-dihydroguanine DNA N-glycosylase activity"/>
    <property type="evidence" value="ECO:0007669"/>
    <property type="project" value="TreeGrafter"/>
</dbReference>
<dbReference type="AlphaFoldDB" id="A0A518C028"/>
<dbReference type="GO" id="GO:0006285">
    <property type="term" value="P:base-excision repair, AP site formation"/>
    <property type="evidence" value="ECO:0007669"/>
    <property type="project" value="TreeGrafter"/>
</dbReference>
<evidence type="ECO:0000313" key="2">
    <source>
        <dbReference type="Proteomes" id="UP000320386"/>
    </source>
</evidence>
<reference evidence="1 2" key="1">
    <citation type="submission" date="2019-02" db="EMBL/GenBank/DDBJ databases">
        <title>Deep-cultivation of Planctomycetes and their phenomic and genomic characterization uncovers novel biology.</title>
        <authorList>
            <person name="Wiegand S."/>
            <person name="Jogler M."/>
            <person name="Boedeker C."/>
            <person name="Pinto D."/>
            <person name="Vollmers J."/>
            <person name="Rivas-Marin E."/>
            <person name="Kohn T."/>
            <person name="Peeters S.H."/>
            <person name="Heuer A."/>
            <person name="Rast P."/>
            <person name="Oberbeckmann S."/>
            <person name="Bunk B."/>
            <person name="Jeske O."/>
            <person name="Meyerdierks A."/>
            <person name="Storesund J.E."/>
            <person name="Kallscheuer N."/>
            <person name="Luecker S."/>
            <person name="Lage O.M."/>
            <person name="Pohl T."/>
            <person name="Merkel B.J."/>
            <person name="Hornburger P."/>
            <person name="Mueller R.-W."/>
            <person name="Bruemmer F."/>
            <person name="Labrenz M."/>
            <person name="Spormann A.M."/>
            <person name="Op den Camp H."/>
            <person name="Overmann J."/>
            <person name="Amann R."/>
            <person name="Jetten M.S.M."/>
            <person name="Mascher T."/>
            <person name="Medema M.H."/>
            <person name="Devos D.P."/>
            <person name="Kaster A.-K."/>
            <person name="Ovreas L."/>
            <person name="Rohde M."/>
            <person name="Galperin M.Y."/>
            <person name="Jogler C."/>
        </authorList>
    </citation>
    <scope>NUCLEOTIDE SEQUENCE [LARGE SCALE GENOMIC DNA]</scope>
    <source>
        <strain evidence="1 2">Pan265</strain>
    </source>
</reference>
<dbReference type="RefSeq" id="WP_145446748.1">
    <property type="nucleotide sequence ID" value="NZ_CP036280.1"/>
</dbReference>
<sequence length="317" mass="35955">MAAERMRGSRLRLSVPSDFDLAEAVCSYGYFLLSPNHWDAERQVFETTLATEDSSLIAIRVSQGDQGDPLVVACHRKLDRGEGVRVKQRLGRVLRVDEDFTGWYAMHAGARRRGFGRLFRSPTLWEDIVKTITGCNTTWTSTIRMNRLLVERVGRGAFPSPGQVRRYGAARLKEHVKVGYRAQRIVDVARGFLDGSIDAGWYASPERTAGEVYEALRGLNGIGPYAAANICQLLGHYDFLAIDSETYRHYCAVKGIERPSNDKELDPLIEAHYEGYRPYRFLAYWYDLWTAYEARVGPSRGWVRERDAGAFTASKLR</sequence>
<dbReference type="KEGG" id="mcad:Pan265_24430"/>
<dbReference type="PANTHER" id="PTHR10242:SF4">
    <property type="entry name" value="OS07G0657600 PROTEIN"/>
    <property type="match status" value="1"/>
</dbReference>
<gene>
    <name evidence="1" type="ORF">Pan265_24430</name>
</gene>
<dbReference type="PANTHER" id="PTHR10242">
    <property type="entry name" value="8-OXOGUANINE DNA GLYCOSYLASE"/>
    <property type="match status" value="1"/>
</dbReference>
<evidence type="ECO:0008006" key="3">
    <source>
        <dbReference type="Google" id="ProtNLM"/>
    </source>
</evidence>
<dbReference type="SUPFAM" id="SSF48150">
    <property type="entry name" value="DNA-glycosylase"/>
    <property type="match status" value="1"/>
</dbReference>
<dbReference type="Gene3D" id="1.10.340.30">
    <property type="entry name" value="Hypothetical protein, domain 2"/>
    <property type="match status" value="1"/>
</dbReference>
<organism evidence="1 2">
    <name type="scientific">Mucisphaera calidilacus</name>
    <dbReference type="NCBI Taxonomy" id="2527982"/>
    <lineage>
        <taxon>Bacteria</taxon>
        <taxon>Pseudomonadati</taxon>
        <taxon>Planctomycetota</taxon>
        <taxon>Phycisphaerae</taxon>
        <taxon>Phycisphaerales</taxon>
        <taxon>Phycisphaeraceae</taxon>
        <taxon>Mucisphaera</taxon>
    </lineage>
</organism>
<accession>A0A518C028</accession>
<protein>
    <recommendedName>
        <fullName evidence="3">HhH-GPD domain-containing protein</fullName>
    </recommendedName>
</protein>
<dbReference type="InterPro" id="IPR052054">
    <property type="entry name" value="Oxidative_DNA_repair_enzyme"/>
</dbReference>